<feature type="non-terminal residue" evidence="1">
    <location>
        <position position="66"/>
    </location>
</feature>
<dbReference type="AlphaFoldDB" id="A0A0G1DAD7"/>
<comment type="caution">
    <text evidence="1">The sequence shown here is derived from an EMBL/GenBank/DDBJ whole genome shotgun (WGS) entry which is preliminary data.</text>
</comment>
<gene>
    <name evidence="1" type="ORF">UV68_C0006G0033</name>
</gene>
<accession>A0A0G1DAD7</accession>
<organism evidence="1 2">
    <name type="scientific">Candidatus Collierbacteria bacterium GW2011_GWC2_43_12</name>
    <dbReference type="NCBI Taxonomy" id="1618390"/>
    <lineage>
        <taxon>Bacteria</taxon>
        <taxon>Candidatus Collieribacteriota</taxon>
    </lineage>
</organism>
<sequence length="66" mass="7599">MTYCPVGTLVNWQNSTFVCTGTRYYGQQLEWKRGAGCCNEVEECSDPYFDPWKNKYVQDCGPVCID</sequence>
<dbReference type="Proteomes" id="UP000033980">
    <property type="component" value="Unassembled WGS sequence"/>
</dbReference>
<protein>
    <submittedName>
        <fullName evidence="1">Uncharacterized protein</fullName>
    </submittedName>
</protein>
<dbReference type="EMBL" id="LCFK01000006">
    <property type="protein sequence ID" value="KKS94647.1"/>
    <property type="molecule type" value="Genomic_DNA"/>
</dbReference>
<reference evidence="1 2" key="1">
    <citation type="journal article" date="2015" name="Nature">
        <title>rRNA introns, odd ribosomes, and small enigmatic genomes across a large radiation of phyla.</title>
        <authorList>
            <person name="Brown C.T."/>
            <person name="Hug L.A."/>
            <person name="Thomas B.C."/>
            <person name="Sharon I."/>
            <person name="Castelle C.J."/>
            <person name="Singh A."/>
            <person name="Wilkins M.J."/>
            <person name="Williams K.H."/>
            <person name="Banfield J.F."/>
        </authorList>
    </citation>
    <scope>NUCLEOTIDE SEQUENCE [LARGE SCALE GENOMIC DNA]</scope>
</reference>
<evidence type="ECO:0000313" key="1">
    <source>
        <dbReference type="EMBL" id="KKS94647.1"/>
    </source>
</evidence>
<name>A0A0G1DAD7_9BACT</name>
<evidence type="ECO:0000313" key="2">
    <source>
        <dbReference type="Proteomes" id="UP000033980"/>
    </source>
</evidence>
<proteinExistence type="predicted"/>